<sequence length="84" mass="9353">MSILLIGRWTWAGHLEITESHAVEDGDQDAIRKLVDGHDIGELFAAEFLVDDHKDAVQRAYEEYVADDGAELIDEVEGFEPAVV</sequence>
<organism evidence="1 2">
    <name type="scientific">Streptomyces lanatus</name>
    <dbReference type="NCBI Taxonomy" id="66900"/>
    <lineage>
        <taxon>Bacteria</taxon>
        <taxon>Bacillati</taxon>
        <taxon>Actinomycetota</taxon>
        <taxon>Actinomycetes</taxon>
        <taxon>Kitasatosporales</taxon>
        <taxon>Streptomycetaceae</taxon>
        <taxon>Streptomyces</taxon>
    </lineage>
</organism>
<comment type="caution">
    <text evidence="1">The sequence shown here is derived from an EMBL/GenBank/DDBJ whole genome shotgun (WGS) entry which is preliminary data.</text>
</comment>
<proteinExistence type="predicted"/>
<evidence type="ECO:0000313" key="2">
    <source>
        <dbReference type="Proteomes" id="UP001486207"/>
    </source>
</evidence>
<dbReference type="RefSeq" id="WP_190074173.1">
    <property type="nucleotide sequence ID" value="NZ_BNBM01000017.1"/>
</dbReference>
<gene>
    <name evidence="1" type="ORF">ABT384_31485</name>
</gene>
<dbReference type="EMBL" id="JBEPFB010000017">
    <property type="protein sequence ID" value="MER7377162.1"/>
    <property type="molecule type" value="Genomic_DNA"/>
</dbReference>
<dbReference type="Proteomes" id="UP001486207">
    <property type="component" value="Unassembled WGS sequence"/>
</dbReference>
<name>A0ABV1XZY0_9ACTN</name>
<evidence type="ECO:0000313" key="1">
    <source>
        <dbReference type="EMBL" id="MER7377162.1"/>
    </source>
</evidence>
<keyword evidence="2" id="KW-1185">Reference proteome</keyword>
<protein>
    <submittedName>
        <fullName evidence="1">Uncharacterized protein</fullName>
    </submittedName>
</protein>
<reference evidence="1 2" key="1">
    <citation type="submission" date="2024-06" db="EMBL/GenBank/DDBJ databases">
        <title>The Natural Products Discovery Center: Release of the First 8490 Sequenced Strains for Exploring Actinobacteria Biosynthetic Diversity.</title>
        <authorList>
            <person name="Kalkreuter E."/>
            <person name="Kautsar S.A."/>
            <person name="Yang D."/>
            <person name="Bader C.D."/>
            <person name="Teijaro C.N."/>
            <person name="Fluegel L."/>
            <person name="Davis C.M."/>
            <person name="Simpson J.R."/>
            <person name="Lauterbach L."/>
            <person name="Steele A.D."/>
            <person name="Gui C."/>
            <person name="Meng S."/>
            <person name="Li G."/>
            <person name="Viehrig K."/>
            <person name="Ye F."/>
            <person name="Su P."/>
            <person name="Kiefer A.F."/>
            <person name="Nichols A."/>
            <person name="Cepeda A.J."/>
            <person name="Yan W."/>
            <person name="Fan B."/>
            <person name="Jiang Y."/>
            <person name="Adhikari A."/>
            <person name="Zheng C.-J."/>
            <person name="Schuster L."/>
            <person name="Cowan T.M."/>
            <person name="Smanski M.J."/>
            <person name="Chevrette M.G."/>
            <person name="De Carvalho L.P.S."/>
            <person name="Shen B."/>
        </authorList>
    </citation>
    <scope>NUCLEOTIDE SEQUENCE [LARGE SCALE GENOMIC DNA]</scope>
    <source>
        <strain evidence="1 2">NPDC000155</strain>
    </source>
</reference>
<accession>A0ABV1XZY0</accession>